<dbReference type="GO" id="GO:0046983">
    <property type="term" value="F:protein dimerization activity"/>
    <property type="evidence" value="ECO:0007669"/>
    <property type="project" value="InterPro"/>
</dbReference>
<evidence type="ECO:0000313" key="13">
    <source>
        <dbReference type="EMBL" id="SDY34734.1"/>
    </source>
</evidence>
<evidence type="ECO:0000256" key="8">
    <source>
        <dbReference type="ARBA" id="ARBA00023012"/>
    </source>
</evidence>
<gene>
    <name evidence="13" type="ORF">SAMN02910414_01342</name>
</gene>
<evidence type="ECO:0000256" key="9">
    <source>
        <dbReference type="SAM" id="Coils"/>
    </source>
</evidence>
<dbReference type="GO" id="GO:0016020">
    <property type="term" value="C:membrane"/>
    <property type="evidence" value="ECO:0007669"/>
    <property type="project" value="InterPro"/>
</dbReference>
<dbReference type="PANTHER" id="PTHR24421">
    <property type="entry name" value="NITRATE/NITRITE SENSOR PROTEIN NARX-RELATED"/>
    <property type="match status" value="1"/>
</dbReference>
<dbReference type="InterPro" id="IPR036890">
    <property type="entry name" value="HATPase_C_sf"/>
</dbReference>
<evidence type="ECO:0000256" key="2">
    <source>
        <dbReference type="ARBA" id="ARBA00012438"/>
    </source>
</evidence>
<evidence type="ECO:0000256" key="5">
    <source>
        <dbReference type="ARBA" id="ARBA00022741"/>
    </source>
</evidence>
<feature type="domain" description="Histidine kinase/HSP90-like ATPase" evidence="11">
    <location>
        <begin position="291"/>
        <end position="369"/>
    </location>
</feature>
<feature type="transmembrane region" description="Helical" evidence="10">
    <location>
        <begin position="124"/>
        <end position="141"/>
    </location>
</feature>
<keyword evidence="6 13" id="KW-0418">Kinase</keyword>
<dbReference type="PANTHER" id="PTHR24421:SF10">
    <property type="entry name" value="NITRATE_NITRITE SENSOR PROTEIN NARQ"/>
    <property type="match status" value="1"/>
</dbReference>
<keyword evidence="4" id="KW-0808">Transferase</keyword>
<sequence>MRQELLDKGIVFACGFLSLYIIAADEAIVIASLLAIIITLLPNIKFGVEKCDITYLVEFFGILYILAGIKWLVCFPFYPLIAYDFFKKKRYIVIGGIFAILMYYLLIAQNLYSDVESIDKQKEIFIYTILLLLISLRLSFVSQKRGILTEKIKKMRDDNQENENFLKERNKILLEQQNVEIRMATLKERNRIAREIHDNVGHMLTRAILQTGALKVLEKEEKLKEQLNDLQQTLNVAMNNIRNSVHDLHDDSINLEKAVKELIMAFPKLDIDFEYEVENQIDKNIKYGFLAIIKEALTNTLKHSNGNKVRIEIVENPGFYKLVVTDNGTEIQENFVGGMGISSIQERVETLNGVLRISTDNGFRITITIFK</sequence>
<feature type="transmembrane region" description="Helical" evidence="10">
    <location>
        <begin position="53"/>
        <end position="79"/>
    </location>
</feature>
<keyword evidence="10" id="KW-0472">Membrane</keyword>
<evidence type="ECO:0000256" key="6">
    <source>
        <dbReference type="ARBA" id="ARBA00022777"/>
    </source>
</evidence>
<keyword evidence="14" id="KW-1185">Reference proteome</keyword>
<protein>
    <recommendedName>
        <fullName evidence="2">histidine kinase</fullName>
        <ecNumber evidence="2">2.7.13.3</ecNumber>
    </recommendedName>
</protein>
<keyword evidence="8" id="KW-0902">Two-component regulatory system</keyword>
<dbReference type="InterPro" id="IPR011712">
    <property type="entry name" value="Sig_transdc_His_kin_sub3_dim/P"/>
</dbReference>
<keyword evidence="10" id="KW-0812">Transmembrane</keyword>
<name>A0A1H3J6B9_9FIRM</name>
<organism evidence="13 14">
    <name type="scientific">Lachnobacterium bovis DSM 14045</name>
    <dbReference type="NCBI Taxonomy" id="1122142"/>
    <lineage>
        <taxon>Bacteria</taxon>
        <taxon>Bacillati</taxon>
        <taxon>Bacillota</taxon>
        <taxon>Clostridia</taxon>
        <taxon>Lachnospirales</taxon>
        <taxon>Lachnospiraceae</taxon>
        <taxon>Lachnobacterium</taxon>
    </lineage>
</organism>
<feature type="transmembrane region" description="Helical" evidence="10">
    <location>
        <begin position="12"/>
        <end position="41"/>
    </location>
</feature>
<keyword evidence="3" id="KW-0597">Phosphoprotein</keyword>
<dbReference type="Pfam" id="PF02518">
    <property type="entry name" value="HATPase_c"/>
    <property type="match status" value="1"/>
</dbReference>
<dbReference type="Proteomes" id="UP000183918">
    <property type="component" value="Unassembled WGS sequence"/>
</dbReference>
<evidence type="ECO:0000259" key="11">
    <source>
        <dbReference type="Pfam" id="PF02518"/>
    </source>
</evidence>
<dbReference type="EMBL" id="FNPG01000014">
    <property type="protein sequence ID" value="SDY34734.1"/>
    <property type="molecule type" value="Genomic_DNA"/>
</dbReference>
<proteinExistence type="predicted"/>
<evidence type="ECO:0000259" key="12">
    <source>
        <dbReference type="Pfam" id="PF07730"/>
    </source>
</evidence>
<evidence type="ECO:0000313" key="14">
    <source>
        <dbReference type="Proteomes" id="UP000183918"/>
    </source>
</evidence>
<feature type="coiled-coil region" evidence="9">
    <location>
        <begin position="213"/>
        <end position="240"/>
    </location>
</feature>
<comment type="catalytic activity">
    <reaction evidence="1">
        <text>ATP + protein L-histidine = ADP + protein N-phospho-L-histidine.</text>
        <dbReference type="EC" id="2.7.13.3"/>
    </reaction>
</comment>
<evidence type="ECO:0000256" key="3">
    <source>
        <dbReference type="ARBA" id="ARBA00022553"/>
    </source>
</evidence>
<feature type="transmembrane region" description="Helical" evidence="10">
    <location>
        <begin position="91"/>
        <end position="112"/>
    </location>
</feature>
<accession>A0A1H3J6B9</accession>
<dbReference type="CDD" id="cd16917">
    <property type="entry name" value="HATPase_UhpB-NarQ-NarX-like"/>
    <property type="match status" value="1"/>
</dbReference>
<dbReference type="GO" id="GO:0000155">
    <property type="term" value="F:phosphorelay sensor kinase activity"/>
    <property type="evidence" value="ECO:0007669"/>
    <property type="project" value="InterPro"/>
</dbReference>
<dbReference type="AlphaFoldDB" id="A0A1H3J6B9"/>
<evidence type="ECO:0000256" key="1">
    <source>
        <dbReference type="ARBA" id="ARBA00000085"/>
    </source>
</evidence>
<dbReference type="InterPro" id="IPR003594">
    <property type="entry name" value="HATPase_dom"/>
</dbReference>
<keyword evidence="10" id="KW-1133">Transmembrane helix</keyword>
<keyword evidence="9" id="KW-0175">Coiled coil</keyword>
<keyword evidence="5" id="KW-0547">Nucleotide-binding</keyword>
<dbReference type="Gene3D" id="3.30.565.10">
    <property type="entry name" value="Histidine kinase-like ATPase, C-terminal domain"/>
    <property type="match status" value="1"/>
</dbReference>
<dbReference type="Pfam" id="PF07730">
    <property type="entry name" value="HisKA_3"/>
    <property type="match status" value="1"/>
</dbReference>
<dbReference type="EC" id="2.7.13.3" evidence="2"/>
<evidence type="ECO:0000256" key="4">
    <source>
        <dbReference type="ARBA" id="ARBA00022679"/>
    </source>
</evidence>
<dbReference type="Gene3D" id="1.20.5.1930">
    <property type="match status" value="1"/>
</dbReference>
<dbReference type="RefSeq" id="WP_074717324.1">
    <property type="nucleotide sequence ID" value="NZ_FNPG01000014.1"/>
</dbReference>
<dbReference type="InterPro" id="IPR050482">
    <property type="entry name" value="Sensor_HK_TwoCompSys"/>
</dbReference>
<dbReference type="OrthoDB" id="9781904at2"/>
<reference evidence="13 14" key="1">
    <citation type="submission" date="2016-10" db="EMBL/GenBank/DDBJ databases">
        <authorList>
            <person name="de Groot N.N."/>
        </authorList>
    </citation>
    <scope>NUCLEOTIDE SEQUENCE [LARGE SCALE GENOMIC DNA]</scope>
    <source>
        <strain evidence="13 14">DSM 14045</strain>
    </source>
</reference>
<evidence type="ECO:0000256" key="10">
    <source>
        <dbReference type="SAM" id="Phobius"/>
    </source>
</evidence>
<dbReference type="STRING" id="1122142.SAMN02910414_01342"/>
<keyword evidence="7" id="KW-0067">ATP-binding</keyword>
<feature type="domain" description="Signal transduction histidine kinase subgroup 3 dimerisation and phosphoacceptor" evidence="12">
    <location>
        <begin position="188"/>
        <end position="251"/>
    </location>
</feature>
<dbReference type="GO" id="GO:0005524">
    <property type="term" value="F:ATP binding"/>
    <property type="evidence" value="ECO:0007669"/>
    <property type="project" value="UniProtKB-KW"/>
</dbReference>
<dbReference type="SUPFAM" id="SSF55874">
    <property type="entry name" value="ATPase domain of HSP90 chaperone/DNA topoisomerase II/histidine kinase"/>
    <property type="match status" value="1"/>
</dbReference>
<evidence type="ECO:0000256" key="7">
    <source>
        <dbReference type="ARBA" id="ARBA00022840"/>
    </source>
</evidence>